<dbReference type="Pfam" id="PF03029">
    <property type="entry name" value="ATP_bind_1"/>
    <property type="match status" value="1"/>
</dbReference>
<keyword evidence="2" id="KW-0547">Nucleotide-binding</keyword>
<gene>
    <name evidence="5" type="ORF">DM558_08710</name>
</gene>
<dbReference type="InterPro" id="IPR004130">
    <property type="entry name" value="Gpn"/>
</dbReference>
<evidence type="ECO:0000256" key="3">
    <source>
        <dbReference type="ARBA" id="ARBA00022801"/>
    </source>
</evidence>
<accession>A0A3Q9JNG7</accession>
<keyword evidence="6" id="KW-1185">Reference proteome</keyword>
<dbReference type="SUPFAM" id="SSF52540">
    <property type="entry name" value="P-loop containing nucleoside triphosphate hydrolases"/>
    <property type="match status" value="1"/>
</dbReference>
<dbReference type="PANTHER" id="PTHR42708">
    <property type="entry name" value="ATP/GTP-BINDING PROTEIN-RELATED"/>
    <property type="match status" value="1"/>
</dbReference>
<evidence type="ECO:0000256" key="1">
    <source>
        <dbReference type="ARBA" id="ARBA00005290"/>
    </source>
</evidence>
<dbReference type="PRINTS" id="PR00449">
    <property type="entry name" value="RASTRNSFRMNG"/>
</dbReference>
<evidence type="ECO:0000256" key="2">
    <source>
        <dbReference type="ARBA" id="ARBA00022741"/>
    </source>
</evidence>
<keyword evidence="4" id="KW-0342">GTP-binding</keyword>
<dbReference type="GO" id="GO:0005525">
    <property type="term" value="F:GTP binding"/>
    <property type="evidence" value="ECO:0007669"/>
    <property type="project" value="UniProtKB-KW"/>
</dbReference>
<dbReference type="PROSITE" id="PS51419">
    <property type="entry name" value="RAB"/>
    <property type="match status" value="1"/>
</dbReference>
<sequence>MIEYKFIITGTVGAGKTTLISSISEIPPISTDVKNTDKSFDKELTTVAFDYGQITISETERLRLYGTPGQERFSFMWRTLAQGAMGVIILIDHTRPNPLADLKIYLDNFADLIKATGSVVCVGRMKPNESPSLDDFADVAASYNVICPIIGVDVRKKEEVLNVLDILLTQLETKD</sequence>
<dbReference type="CDD" id="cd00882">
    <property type="entry name" value="Ras_like_GTPase"/>
    <property type="match status" value="1"/>
</dbReference>
<dbReference type="InterPro" id="IPR052705">
    <property type="entry name" value="Gliding_Motility_GTPase"/>
</dbReference>
<keyword evidence="3" id="KW-0378">Hydrolase</keyword>
<dbReference type="KEGG" id="emo:DM558_08710"/>
<protein>
    <submittedName>
        <fullName evidence="5">GTP-binding protein</fullName>
    </submittedName>
</protein>
<dbReference type="GO" id="GO:0016787">
    <property type="term" value="F:hydrolase activity"/>
    <property type="evidence" value="ECO:0007669"/>
    <property type="project" value="UniProtKB-KW"/>
</dbReference>
<proteinExistence type="inferred from homology"/>
<dbReference type="InterPro" id="IPR027417">
    <property type="entry name" value="P-loop_NTPase"/>
</dbReference>
<dbReference type="RefSeq" id="WP_127163500.1">
    <property type="nucleotide sequence ID" value="NZ_CP029822.1"/>
</dbReference>
<name>A0A3Q9JNG7_9GAMM</name>
<dbReference type="Proteomes" id="UP000273143">
    <property type="component" value="Chromosome"/>
</dbReference>
<evidence type="ECO:0000256" key="4">
    <source>
        <dbReference type="ARBA" id="ARBA00023134"/>
    </source>
</evidence>
<evidence type="ECO:0000313" key="5">
    <source>
        <dbReference type="EMBL" id="AZS50857.1"/>
    </source>
</evidence>
<comment type="similarity">
    <text evidence="1">Belongs to the GPN-loop GTPase family.</text>
</comment>
<organism evidence="5 6">
    <name type="scientific">Entomomonas moraniae</name>
    <dbReference type="NCBI Taxonomy" id="2213226"/>
    <lineage>
        <taxon>Bacteria</taxon>
        <taxon>Pseudomonadati</taxon>
        <taxon>Pseudomonadota</taxon>
        <taxon>Gammaproteobacteria</taxon>
        <taxon>Pseudomonadales</taxon>
        <taxon>Pseudomonadaceae</taxon>
        <taxon>Entomomonas</taxon>
    </lineage>
</organism>
<dbReference type="EMBL" id="CP029822">
    <property type="protein sequence ID" value="AZS50857.1"/>
    <property type="molecule type" value="Genomic_DNA"/>
</dbReference>
<reference evidence="6" key="1">
    <citation type="submission" date="2018-06" db="EMBL/GenBank/DDBJ databases">
        <title>Complete genome of Pseudomonas insecticola strain QZS01.</title>
        <authorList>
            <person name="Wang J."/>
            <person name="Su Q."/>
        </authorList>
    </citation>
    <scope>NUCLEOTIDE SEQUENCE [LARGE SCALE GENOMIC DNA]</scope>
    <source>
        <strain evidence="6">QZS01</strain>
    </source>
</reference>
<dbReference type="Gene3D" id="3.40.50.300">
    <property type="entry name" value="P-loop containing nucleotide triphosphate hydrolases"/>
    <property type="match status" value="1"/>
</dbReference>
<dbReference type="PANTHER" id="PTHR42708:SF1">
    <property type="entry name" value="GLIDING MOTILITY PROTEIN MGLA"/>
    <property type="match status" value="1"/>
</dbReference>
<evidence type="ECO:0000313" key="6">
    <source>
        <dbReference type="Proteomes" id="UP000273143"/>
    </source>
</evidence>
<dbReference type="AlphaFoldDB" id="A0A3Q9JNG7"/>